<sequence length="118" mass="12282">MSGETALPPGFAALEPFVAGWALPTTAARAARRGEATSDEREQFFAAASPLVASALAHLDARPLHALDPAEQRLLNLLLALAHVGLAVEMQGPAEARHALGRARMQITRAVADAEPGA</sequence>
<dbReference type="AlphaFoldDB" id="A0A7X1FW76"/>
<name>A0A7X1FW76_9SPHN</name>
<dbReference type="EMBL" id="JACLAX010000001">
    <property type="protein sequence ID" value="MBC2667522.1"/>
    <property type="molecule type" value="Genomic_DNA"/>
</dbReference>
<comment type="caution">
    <text evidence="1">The sequence shown here is derived from an EMBL/GenBank/DDBJ whole genome shotgun (WGS) entry which is preliminary data.</text>
</comment>
<evidence type="ECO:0000313" key="2">
    <source>
        <dbReference type="Proteomes" id="UP000551327"/>
    </source>
</evidence>
<dbReference type="Proteomes" id="UP000551327">
    <property type="component" value="Unassembled WGS sequence"/>
</dbReference>
<organism evidence="1 2">
    <name type="scientific">Novosphingobium piscinae</name>
    <dbReference type="NCBI Taxonomy" id="1507448"/>
    <lineage>
        <taxon>Bacteria</taxon>
        <taxon>Pseudomonadati</taxon>
        <taxon>Pseudomonadota</taxon>
        <taxon>Alphaproteobacteria</taxon>
        <taxon>Sphingomonadales</taxon>
        <taxon>Sphingomonadaceae</taxon>
        <taxon>Novosphingobium</taxon>
    </lineage>
</organism>
<accession>A0A7X1FW76</accession>
<gene>
    <name evidence="1" type="ORF">H7F53_00015</name>
</gene>
<dbReference type="RefSeq" id="WP_185677425.1">
    <property type="nucleotide sequence ID" value="NZ_JACLAX010000001.1"/>
</dbReference>
<protein>
    <submittedName>
        <fullName evidence="1">Uncharacterized protein</fullName>
    </submittedName>
</protein>
<keyword evidence="2" id="KW-1185">Reference proteome</keyword>
<proteinExistence type="predicted"/>
<evidence type="ECO:0000313" key="1">
    <source>
        <dbReference type="EMBL" id="MBC2667522.1"/>
    </source>
</evidence>
<reference evidence="1 2" key="1">
    <citation type="submission" date="2020-08" db="EMBL/GenBank/DDBJ databases">
        <title>The genome sequence of type strain Novosphingobium piscinae KCTC 42194.</title>
        <authorList>
            <person name="Liu Y."/>
        </authorList>
    </citation>
    <scope>NUCLEOTIDE SEQUENCE [LARGE SCALE GENOMIC DNA]</scope>
    <source>
        <strain evidence="1 2">KCTC 42194</strain>
    </source>
</reference>